<dbReference type="InterPro" id="IPR012340">
    <property type="entry name" value="NA-bd_OB-fold"/>
</dbReference>
<feature type="binding site" evidence="6">
    <location>
        <position position="265"/>
    </location>
    <ligand>
        <name>dimethylallyl diphosphate</name>
        <dbReference type="ChEBI" id="CHEBI:57623"/>
    </ligand>
</feature>
<dbReference type="PANTHER" id="PTHR30426">
    <property type="entry name" value="4-HYDROXY-3-METHYLBUT-2-ENYL DIPHOSPHATE REDUCTASE"/>
    <property type="match status" value="1"/>
</dbReference>
<feature type="binding site" evidence="6">
    <location>
        <position position="127"/>
    </location>
    <ligand>
        <name>(2E)-4-hydroxy-3-methylbut-2-enyl diphosphate</name>
        <dbReference type="ChEBI" id="CHEBI:128753"/>
    </ligand>
</feature>
<keyword evidence="6" id="KW-0414">Isoprene biosynthesis</keyword>
<keyword evidence="4 6" id="KW-0411">Iron-sulfur</keyword>
<evidence type="ECO:0000256" key="6">
    <source>
        <dbReference type="HAMAP-Rule" id="MF_00191"/>
    </source>
</evidence>
<proteinExistence type="inferred from homology"/>
<evidence type="ECO:0000313" key="9">
    <source>
        <dbReference type="Proteomes" id="UP000184241"/>
    </source>
</evidence>
<feature type="binding site" evidence="6">
    <location>
        <position position="265"/>
    </location>
    <ligand>
        <name>isopentenyl diphosphate</name>
        <dbReference type="ChEBI" id="CHEBI:128769"/>
    </ligand>
</feature>
<dbReference type="SMART" id="SM00316">
    <property type="entry name" value="S1"/>
    <property type="match status" value="4"/>
</dbReference>
<dbReference type="CDD" id="cd13944">
    <property type="entry name" value="lytB_ispH"/>
    <property type="match status" value="1"/>
</dbReference>
<comment type="similarity">
    <text evidence="6">Belongs to the IspH family.</text>
</comment>
<dbReference type="NCBIfam" id="NF002187">
    <property type="entry name" value="PRK01045.1-1"/>
    <property type="match status" value="1"/>
</dbReference>
<feature type="binding site" evidence="6">
    <location>
        <position position="99"/>
    </location>
    <ligand>
        <name>[4Fe-4S] cluster</name>
        <dbReference type="ChEBI" id="CHEBI:49883"/>
    </ligand>
</feature>
<dbReference type="NCBIfam" id="TIGR00216">
    <property type="entry name" value="ispH_lytB"/>
    <property type="match status" value="1"/>
</dbReference>
<dbReference type="UniPathway" id="UPA00056">
    <property type="reaction ID" value="UER00097"/>
</dbReference>
<comment type="pathway">
    <text evidence="6">Isoprenoid biosynthesis; isopentenyl diphosphate biosynthesis via DXP pathway; isopentenyl diphosphate from 1-deoxy-D-xylulose 5-phosphate: step 6/6.</text>
</comment>
<evidence type="ECO:0000256" key="1">
    <source>
        <dbReference type="ARBA" id="ARBA00022485"/>
    </source>
</evidence>
<dbReference type="GO" id="GO:0046872">
    <property type="term" value="F:metal ion binding"/>
    <property type="evidence" value="ECO:0007669"/>
    <property type="project" value="UniProtKB-KW"/>
</dbReference>
<comment type="catalytic activity">
    <reaction evidence="6">
        <text>isopentenyl diphosphate + 2 oxidized [2Fe-2S]-[ferredoxin] + H2O = (2E)-4-hydroxy-3-methylbut-2-enyl diphosphate + 2 reduced [2Fe-2S]-[ferredoxin] + 2 H(+)</text>
        <dbReference type="Rhea" id="RHEA:24488"/>
        <dbReference type="Rhea" id="RHEA-COMP:10000"/>
        <dbReference type="Rhea" id="RHEA-COMP:10001"/>
        <dbReference type="ChEBI" id="CHEBI:15377"/>
        <dbReference type="ChEBI" id="CHEBI:15378"/>
        <dbReference type="ChEBI" id="CHEBI:33737"/>
        <dbReference type="ChEBI" id="CHEBI:33738"/>
        <dbReference type="ChEBI" id="CHEBI:128753"/>
        <dbReference type="ChEBI" id="CHEBI:128769"/>
        <dbReference type="EC" id="1.17.7.4"/>
    </reaction>
</comment>
<feature type="binding site" evidence="6">
    <location>
        <position position="127"/>
    </location>
    <ligand>
        <name>dimethylallyl diphosphate</name>
        <dbReference type="ChEBI" id="CHEBI:57623"/>
    </ligand>
</feature>
<dbReference type="RefSeq" id="WP_073016048.1">
    <property type="nucleotide sequence ID" value="NZ_FQXU01000003.1"/>
</dbReference>
<evidence type="ECO:0000259" key="7">
    <source>
        <dbReference type="PROSITE" id="PS50126"/>
    </source>
</evidence>
<comment type="pathway">
    <text evidence="6">Isoprenoid biosynthesis; dimethylallyl diphosphate biosynthesis; dimethylallyl diphosphate from (2E)-4-hydroxy-3-methylbutenyl diphosphate: step 1/1.</text>
</comment>
<dbReference type="GO" id="GO:0003676">
    <property type="term" value="F:nucleic acid binding"/>
    <property type="evidence" value="ECO:0007669"/>
    <property type="project" value="InterPro"/>
</dbReference>
<feature type="binding site" evidence="6">
    <location>
        <position position="42"/>
    </location>
    <ligand>
        <name>(2E)-4-hydroxy-3-methylbut-2-enyl diphosphate</name>
        <dbReference type="ChEBI" id="CHEBI:128753"/>
    </ligand>
</feature>
<feature type="domain" description="S1 motif" evidence="7">
    <location>
        <begin position="474"/>
        <end position="542"/>
    </location>
</feature>
<dbReference type="PANTHER" id="PTHR30426:SF0">
    <property type="entry name" value="4-HYDROXY-3-METHYLBUT-2-ENYL DIPHOSPHATE REDUCTASE"/>
    <property type="match status" value="1"/>
</dbReference>
<dbReference type="UniPathway" id="UPA00059">
    <property type="reaction ID" value="UER00105"/>
</dbReference>
<feature type="binding site" evidence="6">
    <location>
        <position position="220"/>
    </location>
    <ligand>
        <name>dimethylallyl diphosphate</name>
        <dbReference type="ChEBI" id="CHEBI:57623"/>
    </ligand>
</feature>
<keyword evidence="6" id="KW-0560">Oxidoreductase</keyword>
<dbReference type="EC" id="1.17.7.4" evidence="6"/>
<reference evidence="8 9" key="1">
    <citation type="submission" date="2016-11" db="EMBL/GenBank/DDBJ databases">
        <authorList>
            <person name="Jaros S."/>
            <person name="Januszkiewicz K."/>
            <person name="Wedrychowicz H."/>
        </authorList>
    </citation>
    <scope>NUCLEOTIDE SEQUENCE [LARGE SCALE GENOMIC DNA]</scope>
    <source>
        <strain evidence="8 9">DSM 6191</strain>
    </source>
</reference>
<dbReference type="InterPro" id="IPR003451">
    <property type="entry name" value="LytB/IspH"/>
</dbReference>
<feature type="binding site" evidence="6">
    <location>
        <position position="219"/>
    </location>
    <ligand>
        <name>(2E)-4-hydroxy-3-methylbut-2-enyl diphosphate</name>
        <dbReference type="ChEBI" id="CHEBI:128753"/>
    </ligand>
</feature>
<feature type="binding site" evidence="6">
    <location>
        <position position="265"/>
    </location>
    <ligand>
        <name>(2E)-4-hydroxy-3-methylbut-2-enyl diphosphate</name>
        <dbReference type="ChEBI" id="CHEBI:128753"/>
    </ligand>
</feature>
<gene>
    <name evidence="6" type="primary">ispH</name>
    <name evidence="8" type="ORF">SAMN02745941_00337</name>
</gene>
<comment type="catalytic activity">
    <reaction evidence="6">
        <text>dimethylallyl diphosphate + 2 oxidized [2Fe-2S]-[ferredoxin] + H2O = (2E)-4-hydroxy-3-methylbut-2-enyl diphosphate + 2 reduced [2Fe-2S]-[ferredoxin] + 2 H(+)</text>
        <dbReference type="Rhea" id="RHEA:24825"/>
        <dbReference type="Rhea" id="RHEA-COMP:10000"/>
        <dbReference type="Rhea" id="RHEA-COMP:10001"/>
        <dbReference type="ChEBI" id="CHEBI:15377"/>
        <dbReference type="ChEBI" id="CHEBI:15378"/>
        <dbReference type="ChEBI" id="CHEBI:33737"/>
        <dbReference type="ChEBI" id="CHEBI:33738"/>
        <dbReference type="ChEBI" id="CHEBI:57623"/>
        <dbReference type="ChEBI" id="CHEBI:128753"/>
        <dbReference type="EC" id="1.17.7.4"/>
    </reaction>
</comment>
<feature type="binding site" evidence="6">
    <location>
        <position position="42"/>
    </location>
    <ligand>
        <name>dimethylallyl diphosphate</name>
        <dbReference type="ChEBI" id="CHEBI:57623"/>
    </ligand>
</feature>
<protein>
    <recommendedName>
        <fullName evidence="6">4-hydroxy-3-methylbut-2-enyl diphosphate reductase</fullName>
        <shortName evidence="6">HMBPP reductase</shortName>
        <ecNumber evidence="6">1.17.7.4</ecNumber>
    </recommendedName>
</protein>
<organism evidence="8 9">
    <name type="scientific">Clostridium intestinale DSM 6191</name>
    <dbReference type="NCBI Taxonomy" id="1121320"/>
    <lineage>
        <taxon>Bacteria</taxon>
        <taxon>Bacillati</taxon>
        <taxon>Bacillota</taxon>
        <taxon>Clostridia</taxon>
        <taxon>Eubacteriales</taxon>
        <taxon>Clostridiaceae</taxon>
        <taxon>Clostridium</taxon>
    </lineage>
</organism>
<dbReference type="Proteomes" id="UP000184241">
    <property type="component" value="Unassembled WGS sequence"/>
</dbReference>
<feature type="binding site" evidence="6">
    <location>
        <position position="221"/>
    </location>
    <ligand>
        <name>(2E)-4-hydroxy-3-methylbut-2-enyl diphosphate</name>
        <dbReference type="ChEBI" id="CHEBI:128753"/>
    </ligand>
</feature>
<dbReference type="PROSITE" id="PS50126">
    <property type="entry name" value="S1"/>
    <property type="match status" value="3"/>
</dbReference>
<evidence type="ECO:0000256" key="2">
    <source>
        <dbReference type="ARBA" id="ARBA00022723"/>
    </source>
</evidence>
<sequence length="631" mass="70130">MRRILLAQNAGFCFGVKRAVDEAIKNKEKYNKKIYTLGPLIHNNDVVSMLEDNNIYAISMDDIKNLTSDDVVLIRSHGVSKKVIEELETHGVTTVNATCPYVTNIQKKADKYNKEGYKVIIMGDKNHPEVIGINGWADDNALVTKDGNIIEPLPDKVCLLSQTTEKQETWEKTLSYVSEHSKDVLAFNTICSATEVRQKSAMEISKEVQVMIVIGGKNSSNTTKLFEICKSNCSKTYHIENASDIPFELINNKSINLIGITAGASTPDWVIKEVVEIMENENLVQENQLDLMNSMDRKLTIGEVIEVEVLKVDHDAAYVAIPGYKLDGKIPKSEFSFDKVDNFSELVVVGQSIKAKVLSYNFEGYVLLSSKELQREIALEELAKAKEDEATLDITVSNSAKGGLVSYYKGIRIFIPQSQISVAFVKNLESYLNKTLKVKILNIEEGNVIASSRVIEEAEKKVVEDAAWSAITDGDVVKVKVLRFADFGAFVNVHGVDGLIPLSLMSYGKISKASEVLKIGQEIEAKIVASNRDENKLTLSIKDLIEDPWTNIEEKYPEDTIVIGKVVRLSDFGAFVELEKGVDGLLHISQISRKKINHPSEVLKVGDVVKAKIINVDKEKRKIGLSSKVLE</sequence>
<dbReference type="InterPro" id="IPR003029">
    <property type="entry name" value="S1_domain"/>
</dbReference>
<feature type="binding site" evidence="6">
    <location>
        <position position="219"/>
    </location>
    <ligand>
        <name>dimethylallyl diphosphate</name>
        <dbReference type="ChEBI" id="CHEBI:57623"/>
    </ligand>
</feature>
<evidence type="ECO:0000256" key="4">
    <source>
        <dbReference type="ARBA" id="ARBA00023014"/>
    </source>
</evidence>
<feature type="active site" description="Proton donor" evidence="6">
    <location>
        <position position="129"/>
    </location>
</feature>
<dbReference type="NCBIfam" id="NF000907">
    <property type="entry name" value="PRK00087.1"/>
    <property type="match status" value="1"/>
</dbReference>
<comment type="function">
    <text evidence="6">Catalyzes the conversion of 1-hydroxy-2-methyl-2-(E)-butenyl 4-diphosphate (HMBPP) into a mixture of isopentenyl diphosphate (IPP) and dimethylallyl diphosphate (DMAPP). Acts in the terminal step of the DOXP/MEP pathway for isoprenoid precursor biosynthesis.</text>
</comment>
<feature type="binding site" evidence="6">
    <location>
        <position position="127"/>
    </location>
    <ligand>
        <name>isopentenyl diphosphate</name>
        <dbReference type="ChEBI" id="CHEBI:128769"/>
    </ligand>
</feature>
<dbReference type="SUPFAM" id="SSF50249">
    <property type="entry name" value="Nucleic acid-binding proteins"/>
    <property type="match status" value="4"/>
</dbReference>
<dbReference type="GO" id="GO:0051745">
    <property type="term" value="F:4-hydroxy-3-methylbut-2-enyl diphosphate reductase activity"/>
    <property type="evidence" value="ECO:0007669"/>
    <property type="project" value="UniProtKB-UniRule"/>
</dbReference>
<dbReference type="GO" id="GO:0051539">
    <property type="term" value="F:4 iron, 4 sulfur cluster binding"/>
    <property type="evidence" value="ECO:0007669"/>
    <property type="project" value="UniProtKB-UniRule"/>
</dbReference>
<accession>A0A1M5TX44</accession>
<feature type="binding site" evidence="6">
    <location>
        <position position="77"/>
    </location>
    <ligand>
        <name>dimethylallyl diphosphate</name>
        <dbReference type="ChEBI" id="CHEBI:57623"/>
    </ligand>
</feature>
<feature type="binding site" evidence="6">
    <location>
        <position position="221"/>
    </location>
    <ligand>
        <name>isopentenyl diphosphate</name>
        <dbReference type="ChEBI" id="CHEBI:128769"/>
    </ligand>
</feature>
<name>A0A1M5TX44_9CLOT</name>
<dbReference type="EMBL" id="FQXU01000003">
    <property type="protein sequence ID" value="SHH55180.1"/>
    <property type="molecule type" value="Genomic_DNA"/>
</dbReference>
<dbReference type="Pfam" id="PF00575">
    <property type="entry name" value="S1"/>
    <property type="match status" value="3"/>
</dbReference>
<feature type="domain" description="S1 motif" evidence="7">
    <location>
        <begin position="559"/>
        <end position="628"/>
    </location>
</feature>
<dbReference type="FunFam" id="2.40.50.140:FF:000103">
    <property type="entry name" value="protein RRP5 homolog"/>
    <property type="match status" value="1"/>
</dbReference>
<feature type="binding site" evidence="6">
    <location>
        <position position="219"/>
    </location>
    <ligand>
        <name>isopentenyl diphosphate</name>
        <dbReference type="ChEBI" id="CHEBI:128769"/>
    </ligand>
</feature>
<comment type="function">
    <text evidence="5">Binds mRNA; thus facilitating recognition of the initiation point. It is needed to translate mRNA with a short Shine-Dalgarno (SD) purine-rich sequence.</text>
</comment>
<dbReference type="GO" id="GO:0019288">
    <property type="term" value="P:isopentenyl diphosphate biosynthetic process, methylerythritol 4-phosphate pathway"/>
    <property type="evidence" value="ECO:0007669"/>
    <property type="project" value="UniProtKB-UniRule"/>
</dbReference>
<dbReference type="Pfam" id="PF02401">
    <property type="entry name" value="LYTB"/>
    <property type="match status" value="1"/>
</dbReference>
<feature type="binding site" evidence="6">
    <location>
        <position position="220"/>
    </location>
    <ligand>
        <name>isopentenyl diphosphate</name>
        <dbReference type="ChEBI" id="CHEBI:128769"/>
    </ligand>
</feature>
<evidence type="ECO:0000313" key="8">
    <source>
        <dbReference type="EMBL" id="SHH55180.1"/>
    </source>
</evidence>
<keyword evidence="2 6" id="KW-0479">Metal-binding</keyword>
<keyword evidence="1 6" id="KW-0004">4Fe-4S</keyword>
<feature type="binding site" evidence="6">
    <location>
        <position position="163"/>
    </location>
    <ligand>
        <name>(2E)-4-hydroxy-3-methylbut-2-enyl diphosphate</name>
        <dbReference type="ChEBI" id="CHEBI:128753"/>
    </ligand>
</feature>
<dbReference type="PRINTS" id="PR00681">
    <property type="entry name" value="RIBOSOMALS1"/>
</dbReference>
<dbReference type="Gene3D" id="3.40.50.11270">
    <property type="match status" value="1"/>
</dbReference>
<feature type="binding site" evidence="6">
    <location>
        <position position="13"/>
    </location>
    <ligand>
        <name>[4Fe-4S] cluster</name>
        <dbReference type="ChEBI" id="CHEBI:49883"/>
    </ligand>
</feature>
<dbReference type="Gene3D" id="3.40.1010.20">
    <property type="entry name" value="4-hydroxy-3-methylbut-2-enyl diphosphate reductase, catalytic domain"/>
    <property type="match status" value="2"/>
</dbReference>
<feature type="domain" description="S1 motif" evidence="7">
    <location>
        <begin position="302"/>
        <end position="371"/>
    </location>
</feature>
<dbReference type="GO" id="GO:0016114">
    <property type="term" value="P:terpenoid biosynthetic process"/>
    <property type="evidence" value="ECO:0007669"/>
    <property type="project" value="UniProtKB-UniRule"/>
</dbReference>
<feature type="binding site" evidence="6">
    <location>
        <position position="221"/>
    </location>
    <ligand>
        <name>dimethylallyl diphosphate</name>
        <dbReference type="ChEBI" id="CHEBI:57623"/>
    </ligand>
</feature>
<evidence type="ECO:0000256" key="5">
    <source>
        <dbReference type="ARBA" id="ARBA00025604"/>
    </source>
</evidence>
<feature type="binding site" evidence="6">
    <location>
        <position position="191"/>
    </location>
    <ligand>
        <name>[4Fe-4S] cluster</name>
        <dbReference type="ChEBI" id="CHEBI:49883"/>
    </ligand>
</feature>
<feature type="binding site" evidence="6">
    <location>
        <position position="220"/>
    </location>
    <ligand>
        <name>(2E)-4-hydroxy-3-methylbut-2-enyl diphosphate</name>
        <dbReference type="ChEBI" id="CHEBI:128753"/>
    </ligand>
</feature>
<feature type="binding site" evidence="6">
    <location>
        <position position="77"/>
    </location>
    <ligand>
        <name>(2E)-4-hydroxy-3-methylbut-2-enyl diphosphate</name>
        <dbReference type="ChEBI" id="CHEBI:128753"/>
    </ligand>
</feature>
<dbReference type="AlphaFoldDB" id="A0A1M5TX44"/>
<dbReference type="GO" id="GO:0050992">
    <property type="term" value="P:dimethylallyl diphosphate biosynthetic process"/>
    <property type="evidence" value="ECO:0007669"/>
    <property type="project" value="UniProtKB-UniRule"/>
</dbReference>
<dbReference type="HAMAP" id="MF_00191">
    <property type="entry name" value="IspH"/>
    <property type="match status" value="1"/>
</dbReference>
<feature type="binding site" evidence="6">
    <location>
        <position position="42"/>
    </location>
    <ligand>
        <name>isopentenyl diphosphate</name>
        <dbReference type="ChEBI" id="CHEBI:128769"/>
    </ligand>
</feature>
<dbReference type="CDD" id="cd04465">
    <property type="entry name" value="S1_RPS1_repeat_ec2_hs2"/>
    <property type="match status" value="1"/>
</dbReference>
<comment type="cofactor">
    <cofactor evidence="6">
        <name>[4Fe-4S] cluster</name>
        <dbReference type="ChEBI" id="CHEBI:49883"/>
    </cofactor>
    <text evidence="6">Binds 1 [4Fe-4S] cluster per subunit.</text>
</comment>
<dbReference type="NCBIfam" id="NF009024">
    <property type="entry name" value="PRK12360.1"/>
    <property type="match status" value="1"/>
</dbReference>
<keyword evidence="3 6" id="KW-0408">Iron</keyword>
<evidence type="ECO:0000256" key="3">
    <source>
        <dbReference type="ARBA" id="ARBA00023004"/>
    </source>
</evidence>
<dbReference type="CDD" id="cd05688">
    <property type="entry name" value="S1_RPS1_repeat_ec3"/>
    <property type="match status" value="1"/>
</dbReference>
<dbReference type="InterPro" id="IPR035104">
    <property type="entry name" value="Ribosomal_protein_S1-like"/>
</dbReference>
<dbReference type="Gene3D" id="2.40.50.140">
    <property type="entry name" value="Nucleic acid-binding proteins"/>
    <property type="match status" value="3"/>
</dbReference>
<feature type="binding site" evidence="6">
    <location>
        <position position="77"/>
    </location>
    <ligand>
        <name>isopentenyl diphosphate</name>
        <dbReference type="ChEBI" id="CHEBI:128769"/>
    </ligand>
</feature>